<feature type="compositionally biased region" description="Basic and acidic residues" evidence="1">
    <location>
        <begin position="447"/>
        <end position="465"/>
    </location>
</feature>
<evidence type="ECO:0008006" key="4">
    <source>
        <dbReference type="Google" id="ProtNLM"/>
    </source>
</evidence>
<organism evidence="2 3">
    <name type="scientific">Gonium pectorale</name>
    <name type="common">Green alga</name>
    <dbReference type="NCBI Taxonomy" id="33097"/>
    <lineage>
        <taxon>Eukaryota</taxon>
        <taxon>Viridiplantae</taxon>
        <taxon>Chlorophyta</taxon>
        <taxon>core chlorophytes</taxon>
        <taxon>Chlorophyceae</taxon>
        <taxon>CS clade</taxon>
        <taxon>Chlamydomonadales</taxon>
        <taxon>Volvocaceae</taxon>
        <taxon>Gonium</taxon>
    </lineage>
</organism>
<feature type="region of interest" description="Disordered" evidence="1">
    <location>
        <begin position="274"/>
        <end position="347"/>
    </location>
</feature>
<dbReference type="Proteomes" id="UP000075714">
    <property type="component" value="Unassembled WGS sequence"/>
</dbReference>
<evidence type="ECO:0000256" key="1">
    <source>
        <dbReference type="SAM" id="MobiDB-lite"/>
    </source>
</evidence>
<comment type="caution">
    <text evidence="2">The sequence shown here is derived from an EMBL/GenBank/DDBJ whole genome shotgun (WGS) entry which is preliminary data.</text>
</comment>
<protein>
    <recommendedName>
        <fullName evidence="4">BRCT domain-containing protein</fullName>
    </recommendedName>
</protein>
<evidence type="ECO:0000313" key="2">
    <source>
        <dbReference type="EMBL" id="KXZ56971.1"/>
    </source>
</evidence>
<feature type="compositionally biased region" description="Low complexity" evidence="1">
    <location>
        <begin position="313"/>
        <end position="322"/>
    </location>
</feature>
<keyword evidence="3" id="KW-1185">Reference proteome</keyword>
<sequence length="482" mass="49312">MVAGGEQELVAGDKVQLAPKIHLIVEELAVVVAVHPLHPQVDAVREAAGRAGVRLVHAPDPATTHVLYSPGDCVWSGLVYGLLLRGAALADLAWLQQVAGAGLILSALPQPPESAQLSLGPSRPPATVPLPPPALARELAGLLSGVTVGFSDEWQDAGLAALLSELGGQVLPRAQGAAAADLLVLREAGSETGPEAEARGGLDVVELLAGGGSAEADPADSDVTQAAEDEEEGAAEVAQDRPAVLCLTAMAGAAGVPIKQEPIANDEGVPWMTQQPHRGGRRSMAAPGATPLATKPEPNINPPTGPGSVVATAGPKRAVAAKGKGKGKKGADAEEEALEVPTRPKEEQIPEVLDASAQVVLEVDLITAAPTPDIVARRGGGGDVSQAALGPGSLASGQSAAAADGDDGEPNFKRFRKQGTPLQPATVAPLPVYMADSFKDTDEAEAFLRQEEERANKKRRADEMFRTTGAGAKKPPRAAKRS</sequence>
<gene>
    <name evidence="2" type="ORF">GPECTOR_1g877</name>
</gene>
<dbReference type="AlphaFoldDB" id="A0A150H4I4"/>
<name>A0A150H4I4_GONPE</name>
<evidence type="ECO:0000313" key="3">
    <source>
        <dbReference type="Proteomes" id="UP000075714"/>
    </source>
</evidence>
<feature type="region of interest" description="Disordered" evidence="1">
    <location>
        <begin position="377"/>
        <end position="429"/>
    </location>
</feature>
<accession>A0A150H4I4</accession>
<dbReference type="STRING" id="33097.A0A150H4I4"/>
<feature type="region of interest" description="Disordered" evidence="1">
    <location>
        <begin position="212"/>
        <end position="239"/>
    </location>
</feature>
<dbReference type="OrthoDB" id="543003at2759"/>
<proteinExistence type="predicted"/>
<feature type="region of interest" description="Disordered" evidence="1">
    <location>
        <begin position="447"/>
        <end position="482"/>
    </location>
</feature>
<dbReference type="EMBL" id="LSYV01000002">
    <property type="protein sequence ID" value="KXZ56971.1"/>
    <property type="molecule type" value="Genomic_DNA"/>
</dbReference>
<reference evidence="3" key="1">
    <citation type="journal article" date="2016" name="Nat. Commun.">
        <title>The Gonium pectorale genome demonstrates co-option of cell cycle regulation during the evolution of multicellularity.</title>
        <authorList>
            <person name="Hanschen E.R."/>
            <person name="Marriage T.N."/>
            <person name="Ferris P.J."/>
            <person name="Hamaji T."/>
            <person name="Toyoda A."/>
            <person name="Fujiyama A."/>
            <person name="Neme R."/>
            <person name="Noguchi H."/>
            <person name="Minakuchi Y."/>
            <person name="Suzuki M."/>
            <person name="Kawai-Toyooka H."/>
            <person name="Smith D.R."/>
            <person name="Sparks H."/>
            <person name="Anderson J."/>
            <person name="Bakaric R."/>
            <person name="Luria V."/>
            <person name="Karger A."/>
            <person name="Kirschner M.W."/>
            <person name="Durand P.M."/>
            <person name="Michod R.E."/>
            <person name="Nozaki H."/>
            <person name="Olson B.J."/>
        </authorList>
    </citation>
    <scope>NUCLEOTIDE SEQUENCE [LARGE SCALE GENOMIC DNA]</scope>
    <source>
        <strain evidence="3">NIES-2863</strain>
    </source>
</reference>
<feature type="compositionally biased region" description="Low complexity" evidence="1">
    <location>
        <begin position="385"/>
        <end position="403"/>
    </location>
</feature>